<dbReference type="PATRIC" id="fig|1031711.3.peg.1015"/>
<evidence type="ECO:0000256" key="6">
    <source>
        <dbReference type="ARBA" id="ARBA00022692"/>
    </source>
</evidence>
<comment type="subcellular location">
    <subcellularLocation>
        <location evidence="1">Cell inner membrane</location>
        <topology evidence="1">Multi-pass membrane protein</topology>
    </subcellularLocation>
</comment>
<dbReference type="GO" id="GO:0015920">
    <property type="term" value="P:lipopolysaccharide transport"/>
    <property type="evidence" value="ECO:0007669"/>
    <property type="project" value="TreeGrafter"/>
</dbReference>
<keyword evidence="8 9" id="KW-0472">Membrane</keyword>
<evidence type="ECO:0000256" key="4">
    <source>
        <dbReference type="ARBA" id="ARBA00022475"/>
    </source>
</evidence>
<feature type="transmembrane region" description="Helical" evidence="9">
    <location>
        <begin position="90"/>
        <end position="118"/>
    </location>
</feature>
<dbReference type="AlphaFoldDB" id="F6FZQ0"/>
<feature type="transmembrane region" description="Helical" evidence="9">
    <location>
        <begin position="53"/>
        <end position="78"/>
    </location>
</feature>
<dbReference type="GO" id="GO:0055085">
    <property type="term" value="P:transmembrane transport"/>
    <property type="evidence" value="ECO:0007669"/>
    <property type="project" value="InterPro"/>
</dbReference>
<proteinExistence type="predicted"/>
<keyword evidence="5" id="KW-0997">Cell inner membrane</keyword>
<dbReference type="InterPro" id="IPR005495">
    <property type="entry name" value="LptG/LptF_permease"/>
</dbReference>
<feature type="transmembrane region" description="Helical" evidence="9">
    <location>
        <begin position="338"/>
        <end position="359"/>
    </location>
</feature>
<sequence length="414" mass="46091">MLNSIALLSLRRVNESPHYPRFCAGAPMVCTSTGLRFPSRIRMIFEQALRRELSFTAGAVFLVLLTFMLTTLVIRILGMAANGEASPNDVLLLIGLATLGYLAILLCATLFISVLLVLTRWYKDSEMVVWFTAGLSLTDFIRPVLRFSLPFVVLVALLALFGWPWANQQSALFRDRFEQRDVLSMISAGRFIEPAHGNYVLFIEGVDAGMKHARNLFVANAEADKIGVALAKTGEFKTMPNGDRYVLLDKGRRYEGTPGQLDYRIVEFDRYGVKVASKPPQVDANLPTKSRPTTELLSNPTPENLGELVWRIGLPLLALNFVLIAVPLAYVNPRLGRYTPMIFAVLIYLTYSNLLNLSQAWVAQGKMNAMLAWWPIHLLAFICAVLLFRFRHYSAAGLKGIFALLGFAPKKAGA</sequence>
<feature type="transmembrane region" description="Helical" evidence="9">
    <location>
        <begin position="308"/>
        <end position="331"/>
    </location>
</feature>
<gene>
    <name evidence="10" type="ordered locus">RSPO_c01035</name>
</gene>
<evidence type="ECO:0000256" key="2">
    <source>
        <dbReference type="ARBA" id="ARBA00014213"/>
    </source>
</evidence>
<dbReference type="HOGENOM" id="CLU_028799_0_0_4"/>
<evidence type="ECO:0000313" key="10">
    <source>
        <dbReference type="EMBL" id="AEG68336.1"/>
    </source>
</evidence>
<evidence type="ECO:0000256" key="9">
    <source>
        <dbReference type="SAM" id="Phobius"/>
    </source>
</evidence>
<evidence type="ECO:0000256" key="1">
    <source>
        <dbReference type="ARBA" id="ARBA00004429"/>
    </source>
</evidence>
<organism evidence="10 11">
    <name type="scientific">Ralstonia solanacearum (strain Po82)</name>
    <dbReference type="NCBI Taxonomy" id="1031711"/>
    <lineage>
        <taxon>Bacteria</taxon>
        <taxon>Pseudomonadati</taxon>
        <taxon>Pseudomonadota</taxon>
        <taxon>Betaproteobacteria</taxon>
        <taxon>Burkholderiales</taxon>
        <taxon>Burkholderiaceae</taxon>
        <taxon>Ralstonia</taxon>
        <taxon>Ralstonia solanacearum species complex</taxon>
    </lineage>
</organism>
<dbReference type="PANTHER" id="PTHR33529">
    <property type="entry name" value="SLR0882 PROTEIN-RELATED"/>
    <property type="match status" value="1"/>
</dbReference>
<dbReference type="GO" id="GO:0043190">
    <property type="term" value="C:ATP-binding cassette (ABC) transporter complex"/>
    <property type="evidence" value="ECO:0007669"/>
    <property type="project" value="InterPro"/>
</dbReference>
<feature type="transmembrane region" description="Helical" evidence="9">
    <location>
        <begin position="147"/>
        <end position="166"/>
    </location>
</feature>
<keyword evidence="7 9" id="KW-1133">Transmembrane helix</keyword>
<evidence type="ECO:0000256" key="8">
    <source>
        <dbReference type="ARBA" id="ARBA00023136"/>
    </source>
</evidence>
<keyword evidence="6 9" id="KW-0812">Transmembrane</keyword>
<reference evidence="10 11" key="1">
    <citation type="journal article" date="2011" name="J. Bacteriol.">
        <title>Complete genome sequence of the plant pathogen Ralstonia solanacearum strain Po82.</title>
        <authorList>
            <person name="Xu J."/>
            <person name="Zheng H.J."/>
            <person name="Liu L."/>
            <person name="Pan Z.C."/>
            <person name="Prior P."/>
            <person name="Tang B."/>
            <person name="Xu J.S."/>
            <person name="Zhang H."/>
            <person name="Tian Q."/>
            <person name="Zhang L.Q."/>
            <person name="Feng J."/>
        </authorList>
    </citation>
    <scope>NUCLEOTIDE SEQUENCE [LARGE SCALE GENOMIC DNA]</scope>
    <source>
        <strain evidence="10 11">Po82</strain>
    </source>
</reference>
<dbReference type="eggNOG" id="COG0795">
    <property type="taxonomic scope" value="Bacteria"/>
</dbReference>
<evidence type="ECO:0000313" key="11">
    <source>
        <dbReference type="Proteomes" id="UP000007953"/>
    </source>
</evidence>
<dbReference type="NCBIfam" id="TIGR04407">
    <property type="entry name" value="LptF_YjgP"/>
    <property type="match status" value="1"/>
</dbReference>
<protein>
    <recommendedName>
        <fullName evidence="2">Lipopolysaccharide export system permease protein LptF</fullName>
    </recommendedName>
</protein>
<dbReference type="PANTHER" id="PTHR33529:SF7">
    <property type="entry name" value="LIPOPOLYSACCHARIDE EXPORT SYSTEM PERMEASE PROTEIN LPTF"/>
    <property type="match status" value="1"/>
</dbReference>
<evidence type="ECO:0000256" key="5">
    <source>
        <dbReference type="ARBA" id="ARBA00022519"/>
    </source>
</evidence>
<evidence type="ECO:0000256" key="7">
    <source>
        <dbReference type="ARBA" id="ARBA00022989"/>
    </source>
</evidence>
<dbReference type="Pfam" id="PF03739">
    <property type="entry name" value="LptF_LptG"/>
    <property type="match status" value="1"/>
</dbReference>
<feature type="transmembrane region" description="Helical" evidence="9">
    <location>
        <begin position="371"/>
        <end position="390"/>
    </location>
</feature>
<dbReference type="EMBL" id="CP002819">
    <property type="protein sequence ID" value="AEG68336.1"/>
    <property type="molecule type" value="Genomic_DNA"/>
</dbReference>
<evidence type="ECO:0000256" key="3">
    <source>
        <dbReference type="ARBA" id="ARBA00022448"/>
    </source>
</evidence>
<dbReference type="InterPro" id="IPR030922">
    <property type="entry name" value="LptF"/>
</dbReference>
<accession>F6FZQ0</accession>
<keyword evidence="4" id="KW-1003">Cell membrane</keyword>
<name>F6FZQ0_RALS8</name>
<dbReference type="KEGG" id="rsn:RSPO_c01035"/>
<dbReference type="Proteomes" id="UP000007953">
    <property type="component" value="Chromosome"/>
</dbReference>
<keyword evidence="3" id="KW-0813">Transport</keyword>